<proteinExistence type="predicted"/>
<protein>
    <submittedName>
        <fullName evidence="2">Uncharacterized protein</fullName>
    </submittedName>
</protein>
<dbReference type="RefSeq" id="XP_018236728.1">
    <property type="nucleotide sequence ID" value="XM_018398525.1"/>
</dbReference>
<accession>A0A0J9WIK3</accession>
<dbReference type="EMBL" id="DS231698">
    <property type="protein sequence ID" value="KNA98682.1"/>
    <property type="molecule type" value="Genomic_DNA"/>
</dbReference>
<dbReference type="EMBL" id="DS231698">
    <property type="protein sequence ID" value="KNA98681.1"/>
    <property type="molecule type" value="Genomic_DNA"/>
</dbReference>
<dbReference type="GeneID" id="28959151"/>
<reference evidence="2" key="2">
    <citation type="journal article" date="2010" name="Nature">
        <title>Comparative genomics reveals mobile pathogenicity chromosomes in Fusarium.</title>
        <authorList>
            <person name="Ma L.J."/>
            <person name="van der Does H.C."/>
            <person name="Borkovich K.A."/>
            <person name="Coleman J.J."/>
            <person name="Daboussi M.J."/>
            <person name="Di Pietro A."/>
            <person name="Dufresne M."/>
            <person name="Freitag M."/>
            <person name="Grabherr M."/>
            <person name="Henrissat B."/>
            <person name="Houterman P.M."/>
            <person name="Kang S."/>
            <person name="Shim W.B."/>
            <person name="Woloshuk C."/>
            <person name="Xie X."/>
            <person name="Xu J.R."/>
            <person name="Antoniw J."/>
            <person name="Baker S.E."/>
            <person name="Bluhm B.H."/>
            <person name="Breakspear A."/>
            <person name="Brown D.W."/>
            <person name="Butchko R.A."/>
            <person name="Chapman S."/>
            <person name="Coulson R."/>
            <person name="Coutinho P.M."/>
            <person name="Danchin E.G."/>
            <person name="Diener A."/>
            <person name="Gale L.R."/>
            <person name="Gardiner D.M."/>
            <person name="Goff S."/>
            <person name="Hammond-Kosack K.E."/>
            <person name="Hilburn K."/>
            <person name="Hua-Van A."/>
            <person name="Jonkers W."/>
            <person name="Kazan K."/>
            <person name="Kodira C.D."/>
            <person name="Koehrsen M."/>
            <person name="Kumar L."/>
            <person name="Lee Y.H."/>
            <person name="Li L."/>
            <person name="Manners J.M."/>
            <person name="Miranda-Saavedra D."/>
            <person name="Mukherjee M."/>
            <person name="Park G."/>
            <person name="Park J."/>
            <person name="Park S.Y."/>
            <person name="Proctor R.H."/>
            <person name="Regev A."/>
            <person name="Ruiz-Roldan M.C."/>
            <person name="Sain D."/>
            <person name="Sakthikumar S."/>
            <person name="Sykes S."/>
            <person name="Schwartz D.C."/>
            <person name="Turgeon B.G."/>
            <person name="Wapinski I."/>
            <person name="Yoder O."/>
            <person name="Young S."/>
            <person name="Zeng Q."/>
            <person name="Zhou S."/>
            <person name="Galagan J."/>
            <person name="Cuomo C.A."/>
            <person name="Kistler H.C."/>
            <person name="Rep M."/>
        </authorList>
    </citation>
    <scope>NUCLEOTIDE SEQUENCE [LARGE SCALE GENOMIC DNA]</scope>
    <source>
        <strain evidence="2">4287</strain>
    </source>
</reference>
<sequence length="114" mass="12810">MQSDLTKEESSEQKPVDRMSTALLRTARRAGAKQRWRWRNGRRIWRDRAFGTGRVGSASAAAESTHVNPAPEKWLANGVVSIRYAACDCNGAKVMLTERNGKQTRRRGLLPREG</sequence>
<evidence type="ECO:0000313" key="2">
    <source>
        <dbReference type="EMBL" id="KNA98681.1"/>
    </source>
</evidence>
<dbReference type="RefSeq" id="XP_018236727.1">
    <property type="nucleotide sequence ID" value="XM_018398524.1"/>
</dbReference>
<evidence type="ECO:0000256" key="1">
    <source>
        <dbReference type="SAM" id="MobiDB-lite"/>
    </source>
</evidence>
<dbReference type="VEuPathDB" id="FungiDB:FOXG_18445"/>
<gene>
    <name evidence="2" type="ORF">FOXG_18445</name>
</gene>
<evidence type="ECO:0000313" key="3">
    <source>
        <dbReference type="Proteomes" id="UP000009097"/>
    </source>
</evidence>
<feature type="compositionally biased region" description="Basic and acidic residues" evidence="1">
    <location>
        <begin position="1"/>
        <end position="17"/>
    </location>
</feature>
<organism evidence="2 3">
    <name type="scientific">Fusarium oxysporum f. sp. lycopersici (strain 4287 / CBS 123668 / FGSC 9935 / NRRL 34936)</name>
    <name type="common">Fusarium vascular wilt of tomato</name>
    <dbReference type="NCBI Taxonomy" id="426428"/>
    <lineage>
        <taxon>Eukaryota</taxon>
        <taxon>Fungi</taxon>
        <taxon>Dikarya</taxon>
        <taxon>Ascomycota</taxon>
        <taxon>Pezizomycotina</taxon>
        <taxon>Sordariomycetes</taxon>
        <taxon>Hypocreomycetidae</taxon>
        <taxon>Hypocreales</taxon>
        <taxon>Nectriaceae</taxon>
        <taxon>Fusarium</taxon>
        <taxon>Fusarium oxysporum species complex</taxon>
    </lineage>
</organism>
<reference evidence="2" key="1">
    <citation type="submission" date="2007-04" db="EMBL/GenBank/DDBJ databases">
        <authorList>
            <consortium name="The Broad Institute Genome Sequencing Platform"/>
            <person name="Birren B."/>
            <person name="Lander E."/>
            <person name="Galagan J."/>
            <person name="Nusbaum C."/>
            <person name="Devon K."/>
            <person name="Ma L.-J."/>
            <person name="Jaffe D."/>
            <person name="Butler J."/>
            <person name="Alvarez P."/>
            <person name="Gnerre S."/>
            <person name="Grabherr M."/>
            <person name="Kleber M."/>
            <person name="Mauceli E."/>
            <person name="Brockman W."/>
            <person name="MacCallum I.A."/>
            <person name="Young S."/>
            <person name="LaButti K."/>
            <person name="DeCaprio D."/>
            <person name="Crawford M."/>
            <person name="Koehrsen M."/>
            <person name="Engels R."/>
            <person name="Montgomery P."/>
            <person name="Pearson M."/>
            <person name="Howarth C."/>
            <person name="Larson L."/>
            <person name="White J."/>
            <person name="O'Leary S."/>
            <person name="Kodira C."/>
            <person name="Zeng Q."/>
            <person name="Yandava C."/>
            <person name="Alvarado L."/>
            <person name="Kistler C."/>
            <person name="Shim W.-B."/>
            <person name="Kang S."/>
            <person name="Woloshuk C."/>
        </authorList>
    </citation>
    <scope>NUCLEOTIDE SEQUENCE</scope>
    <source>
        <strain evidence="2">4287</strain>
    </source>
</reference>
<dbReference type="AlphaFoldDB" id="A0A0J9WIK3"/>
<dbReference type="Proteomes" id="UP000009097">
    <property type="component" value="Unassembled WGS sequence"/>
</dbReference>
<dbReference type="KEGG" id="fox:FOXG_18445"/>
<feature type="region of interest" description="Disordered" evidence="1">
    <location>
        <begin position="1"/>
        <end position="20"/>
    </location>
</feature>
<name>A0A0J9WIK3_FUSO4</name>